<accession>A0A0P7XSY0</accession>
<gene>
    <name evidence="5" type="ORF">HLUCCX10_00680</name>
</gene>
<dbReference type="GO" id="GO:0045892">
    <property type="term" value="P:negative regulation of DNA-templated transcription"/>
    <property type="evidence" value="ECO:0007669"/>
    <property type="project" value="InterPro"/>
</dbReference>
<dbReference type="OrthoDB" id="1098508at2"/>
<keyword evidence="2" id="KW-0805">Transcription regulation</keyword>
<sequence length="124" mass="14353">MKEISANEERMMRVLWRIGQGLVRDILNELDEPKPPYTTIASTVRLLESKGYLTHKVYGNTHMYIPLISQEEYSKGKINHMVSNFFQGSVSNFLSFMVNEKKISKNEIKDLQKLIDDAEKSAKK</sequence>
<dbReference type="InterPro" id="IPR005650">
    <property type="entry name" value="BlaI_family"/>
</dbReference>
<evidence type="ECO:0000256" key="1">
    <source>
        <dbReference type="ARBA" id="ARBA00011046"/>
    </source>
</evidence>
<proteinExistence type="inferred from homology"/>
<dbReference type="GO" id="GO:0003677">
    <property type="term" value="F:DNA binding"/>
    <property type="evidence" value="ECO:0007669"/>
    <property type="project" value="UniProtKB-KW"/>
</dbReference>
<evidence type="ECO:0000256" key="4">
    <source>
        <dbReference type="ARBA" id="ARBA00023163"/>
    </source>
</evidence>
<dbReference type="InterPro" id="IPR036390">
    <property type="entry name" value="WH_DNA-bd_sf"/>
</dbReference>
<comment type="similarity">
    <text evidence="1">Belongs to the BlaI transcriptional regulatory family.</text>
</comment>
<reference evidence="5 6" key="1">
    <citation type="submission" date="2015-09" db="EMBL/GenBank/DDBJ databases">
        <title>Identification and resolution of microdiversity through metagenomic sequencing of parallel consortia.</title>
        <authorList>
            <person name="Nelson W.C."/>
            <person name="Romine M.F."/>
            <person name="Lindemann S.R."/>
        </authorList>
    </citation>
    <scope>NUCLEOTIDE SEQUENCE [LARGE SCALE GENOMIC DNA]</scope>
    <source>
        <strain evidence="5">HL-49</strain>
    </source>
</reference>
<dbReference type="Proteomes" id="UP000050421">
    <property type="component" value="Unassembled WGS sequence"/>
</dbReference>
<protein>
    <submittedName>
        <fullName evidence="5">MecI family transcriptional regulator</fullName>
    </submittedName>
</protein>
<evidence type="ECO:0000256" key="3">
    <source>
        <dbReference type="ARBA" id="ARBA00023125"/>
    </source>
</evidence>
<dbReference type="PATRIC" id="fig|1305737.6.peg.596"/>
<dbReference type="EMBL" id="LJXT01000003">
    <property type="protein sequence ID" value="KPQ19961.1"/>
    <property type="molecule type" value="Genomic_DNA"/>
</dbReference>
<evidence type="ECO:0000313" key="5">
    <source>
        <dbReference type="EMBL" id="KPQ19961.1"/>
    </source>
</evidence>
<dbReference type="AlphaFoldDB" id="A0A0P7XSY0"/>
<dbReference type="Gene3D" id="1.10.4040.10">
    <property type="entry name" value="Penicillinase repressor domain"/>
    <property type="match status" value="1"/>
</dbReference>
<dbReference type="Gene3D" id="1.10.10.10">
    <property type="entry name" value="Winged helix-like DNA-binding domain superfamily/Winged helix DNA-binding domain"/>
    <property type="match status" value="1"/>
</dbReference>
<dbReference type="eggNOG" id="COG3682">
    <property type="taxonomic scope" value="Bacteria"/>
</dbReference>
<keyword evidence="3" id="KW-0238">DNA-binding</keyword>
<dbReference type="InterPro" id="IPR036388">
    <property type="entry name" value="WH-like_DNA-bd_sf"/>
</dbReference>
<dbReference type="STRING" id="1305737.GCA_000526355_01254"/>
<keyword evidence="4" id="KW-0804">Transcription</keyword>
<evidence type="ECO:0000313" key="6">
    <source>
        <dbReference type="Proteomes" id="UP000050421"/>
    </source>
</evidence>
<evidence type="ECO:0000256" key="2">
    <source>
        <dbReference type="ARBA" id="ARBA00023015"/>
    </source>
</evidence>
<dbReference type="SUPFAM" id="SSF46785">
    <property type="entry name" value="Winged helix' DNA-binding domain"/>
    <property type="match status" value="1"/>
</dbReference>
<dbReference type="PIRSF" id="PIRSF019455">
    <property type="entry name" value="CopR_AtkY"/>
    <property type="match status" value="1"/>
</dbReference>
<comment type="caution">
    <text evidence="5">The sequence shown here is derived from an EMBL/GenBank/DDBJ whole genome shotgun (WGS) entry which is preliminary data.</text>
</comment>
<name>A0A0P7XSY0_9BACT</name>
<dbReference type="Pfam" id="PF03965">
    <property type="entry name" value="Penicillinase_R"/>
    <property type="match status" value="1"/>
</dbReference>
<organism evidence="5 6">
    <name type="scientific">Algoriphagus marincola HL-49</name>
    <dbReference type="NCBI Taxonomy" id="1305737"/>
    <lineage>
        <taxon>Bacteria</taxon>
        <taxon>Pseudomonadati</taxon>
        <taxon>Bacteroidota</taxon>
        <taxon>Cytophagia</taxon>
        <taxon>Cytophagales</taxon>
        <taxon>Cyclobacteriaceae</taxon>
        <taxon>Algoriphagus</taxon>
    </lineage>
</organism>